<evidence type="ECO:0000256" key="5">
    <source>
        <dbReference type="ARBA" id="ARBA00022694"/>
    </source>
</evidence>
<keyword evidence="1 6" id="KW-0963">Cytoplasm</keyword>
<dbReference type="Proteomes" id="UP000248584">
    <property type="component" value="Unassembled WGS sequence"/>
</dbReference>
<dbReference type="InterPro" id="IPR029063">
    <property type="entry name" value="SAM-dependent_MTases_sf"/>
</dbReference>
<dbReference type="PROSITE" id="PS01131">
    <property type="entry name" value="RRNA_A_DIMETH"/>
    <property type="match status" value="1"/>
</dbReference>
<dbReference type="PANTHER" id="PTHR47739:SF1">
    <property type="entry name" value="TRNA1(VAL) (ADENINE(37)-N6)-METHYLTRANSFERASE"/>
    <property type="match status" value="1"/>
</dbReference>
<comment type="function">
    <text evidence="6">Specifically methylates the adenine in position 37 of tRNA(1)(Val) (anticodon cmo5UAC).</text>
</comment>
<comment type="caution">
    <text evidence="8">The sequence shown here is derived from an EMBL/GenBank/DDBJ whole genome shotgun (WGS) entry which is preliminary data.</text>
</comment>
<dbReference type="EMBL" id="QKZR01000001">
    <property type="protein sequence ID" value="PZX43691.1"/>
    <property type="molecule type" value="Genomic_DNA"/>
</dbReference>
<evidence type="ECO:0000313" key="9">
    <source>
        <dbReference type="Proteomes" id="UP000248584"/>
    </source>
</evidence>
<comment type="catalytic activity">
    <reaction evidence="6">
        <text>adenosine(37) in tRNA1(Val) + S-adenosyl-L-methionine = N(6)-methyladenosine(37) in tRNA1(Val) + S-adenosyl-L-homocysteine + H(+)</text>
        <dbReference type="Rhea" id="RHEA:43160"/>
        <dbReference type="Rhea" id="RHEA-COMP:10369"/>
        <dbReference type="Rhea" id="RHEA-COMP:10370"/>
        <dbReference type="ChEBI" id="CHEBI:15378"/>
        <dbReference type="ChEBI" id="CHEBI:57856"/>
        <dbReference type="ChEBI" id="CHEBI:59789"/>
        <dbReference type="ChEBI" id="CHEBI:74411"/>
        <dbReference type="ChEBI" id="CHEBI:74449"/>
        <dbReference type="EC" id="2.1.1.223"/>
    </reaction>
</comment>
<evidence type="ECO:0000259" key="7">
    <source>
        <dbReference type="Pfam" id="PF05175"/>
    </source>
</evidence>
<dbReference type="InterPro" id="IPR002052">
    <property type="entry name" value="DNA_methylase_N6_adenine_CS"/>
</dbReference>
<evidence type="ECO:0000313" key="8">
    <source>
        <dbReference type="EMBL" id="PZX43691.1"/>
    </source>
</evidence>
<evidence type="ECO:0000256" key="3">
    <source>
        <dbReference type="ARBA" id="ARBA00022679"/>
    </source>
</evidence>
<evidence type="ECO:0000256" key="6">
    <source>
        <dbReference type="HAMAP-Rule" id="MF_01872"/>
    </source>
</evidence>
<keyword evidence="3 6" id="KW-0808">Transferase</keyword>
<dbReference type="InterPro" id="IPR050210">
    <property type="entry name" value="tRNA_Adenine-N(6)_MTase"/>
</dbReference>
<dbReference type="InterPro" id="IPR007848">
    <property type="entry name" value="Small_mtfrase_dom"/>
</dbReference>
<dbReference type="Pfam" id="PF05175">
    <property type="entry name" value="MTS"/>
    <property type="match status" value="1"/>
</dbReference>
<keyword evidence="2 6" id="KW-0489">Methyltransferase</keyword>
<dbReference type="EC" id="2.1.1.223" evidence="6"/>
<dbReference type="PROSITE" id="PS00092">
    <property type="entry name" value="N6_MTASE"/>
    <property type="match status" value="1"/>
</dbReference>
<organism evidence="8 9">
    <name type="scientific">Nonlabens dokdonensis</name>
    <dbReference type="NCBI Taxonomy" id="328515"/>
    <lineage>
        <taxon>Bacteria</taxon>
        <taxon>Pseudomonadati</taxon>
        <taxon>Bacteroidota</taxon>
        <taxon>Flavobacteriia</taxon>
        <taxon>Flavobacteriales</taxon>
        <taxon>Flavobacteriaceae</taxon>
        <taxon>Nonlabens</taxon>
    </lineage>
</organism>
<reference evidence="8 9" key="1">
    <citation type="submission" date="2018-06" db="EMBL/GenBank/DDBJ databases">
        <title>Genomic Encyclopedia of Archaeal and Bacterial Type Strains, Phase II (KMG-II): from individual species to whole genera.</title>
        <authorList>
            <person name="Goeker M."/>
        </authorList>
    </citation>
    <scope>NUCLEOTIDE SEQUENCE [LARGE SCALE GENOMIC DNA]</scope>
    <source>
        <strain evidence="8 9">DSM 17205</strain>
    </source>
</reference>
<dbReference type="SUPFAM" id="SSF53335">
    <property type="entry name" value="S-adenosyl-L-methionine-dependent methyltransferases"/>
    <property type="match status" value="1"/>
</dbReference>
<dbReference type="RefSeq" id="WP_015361516.1">
    <property type="nucleotide sequence ID" value="NZ_QKZR01000001.1"/>
</dbReference>
<dbReference type="CDD" id="cd02440">
    <property type="entry name" value="AdoMet_MTases"/>
    <property type="match status" value="1"/>
</dbReference>
<dbReference type="HAMAP" id="MF_01872">
    <property type="entry name" value="tRNA_methyltr_YfiC"/>
    <property type="match status" value="1"/>
</dbReference>
<comment type="subcellular location">
    <subcellularLocation>
        <location evidence="6">Cytoplasm</location>
    </subcellularLocation>
</comment>
<feature type="domain" description="Methyltransferase small" evidence="7">
    <location>
        <begin position="34"/>
        <end position="121"/>
    </location>
</feature>
<dbReference type="InterPro" id="IPR022882">
    <property type="entry name" value="tRNA_adenine-N6_MeTrfase"/>
</dbReference>
<dbReference type="PANTHER" id="PTHR47739">
    <property type="entry name" value="TRNA1(VAL) (ADENINE(37)-N6)-METHYLTRANSFERASE"/>
    <property type="match status" value="1"/>
</dbReference>
<accession>A0ABX5Q1E9</accession>
<evidence type="ECO:0000256" key="1">
    <source>
        <dbReference type="ARBA" id="ARBA00022490"/>
    </source>
</evidence>
<keyword evidence="9" id="KW-1185">Reference proteome</keyword>
<keyword evidence="5 6" id="KW-0819">tRNA processing</keyword>
<evidence type="ECO:0000256" key="2">
    <source>
        <dbReference type="ARBA" id="ARBA00022603"/>
    </source>
</evidence>
<comment type="similarity">
    <text evidence="6">Belongs to the methyltransferase superfamily. tRNA (adenine-N(6)-)-methyltransferase family.</text>
</comment>
<proteinExistence type="inferred from homology"/>
<dbReference type="InterPro" id="IPR020596">
    <property type="entry name" value="rRNA_Ade_Mease_Trfase_CS"/>
</dbReference>
<name>A0ABX5Q1E9_9FLAO</name>
<protein>
    <recommendedName>
        <fullName evidence="6">tRNA1(Val) (adenine(37)-N6)-methyltransferase</fullName>
        <ecNumber evidence="6">2.1.1.223</ecNumber>
    </recommendedName>
    <alternativeName>
        <fullName evidence="6">tRNA m6A37 methyltransferase</fullName>
    </alternativeName>
</protein>
<keyword evidence="4 6" id="KW-0949">S-adenosyl-L-methionine</keyword>
<dbReference type="Gene3D" id="3.40.50.150">
    <property type="entry name" value="Vaccinia Virus protein VP39"/>
    <property type="match status" value="1"/>
</dbReference>
<sequence length="246" mass="28538">MGLFKFKEFHIAQDRCAQKVGTDGVLLGAWTTPHKIPQNILDIGTGTGVISLMLAQRFTASNIEAIEIDTDAFEQATENFENSPWGDRLFCFHSSFQEFYEEVEERFDLIVSNPPFFDSNSLKKESQIEEKRQQARFDDALPFEELVYGVYQLLALDGTFSCIIPKEREERFLEITSHFQLTPVRTVYIKGTANSPVKRCLMEFRFRESVKETNTTPTIEHLTIEIARHDYTDDYINLTKDFYLKM</sequence>
<gene>
    <name evidence="8" type="ORF">LX97_00693</name>
</gene>
<evidence type="ECO:0000256" key="4">
    <source>
        <dbReference type="ARBA" id="ARBA00022691"/>
    </source>
</evidence>